<dbReference type="EC" id="2.7.13.3" evidence="2"/>
<dbReference type="PROSITE" id="PS50109">
    <property type="entry name" value="HIS_KIN"/>
    <property type="match status" value="1"/>
</dbReference>
<organism evidence="8 9">
    <name type="scientific">Natrinema halophilum</name>
    <dbReference type="NCBI Taxonomy" id="1699371"/>
    <lineage>
        <taxon>Archaea</taxon>
        <taxon>Methanobacteriati</taxon>
        <taxon>Methanobacteriota</taxon>
        <taxon>Stenosarchaea group</taxon>
        <taxon>Halobacteria</taxon>
        <taxon>Halobacteriales</taxon>
        <taxon>Natrialbaceae</taxon>
        <taxon>Natrinema</taxon>
    </lineage>
</organism>
<dbReference type="Gene3D" id="3.30.450.40">
    <property type="match status" value="1"/>
</dbReference>
<accession>A0A7D5KB94</accession>
<dbReference type="GO" id="GO:0016020">
    <property type="term" value="C:membrane"/>
    <property type="evidence" value="ECO:0007669"/>
    <property type="project" value="UniProtKB-SubCell"/>
</dbReference>
<dbReference type="SUPFAM" id="SSF55785">
    <property type="entry name" value="PYP-like sensor domain (PAS domain)"/>
    <property type="match status" value="2"/>
</dbReference>
<dbReference type="Gene3D" id="3.30.450.20">
    <property type="entry name" value="PAS domain"/>
    <property type="match status" value="2"/>
</dbReference>
<dbReference type="InterPro" id="IPR003018">
    <property type="entry name" value="GAF"/>
</dbReference>
<protein>
    <recommendedName>
        <fullName evidence="2">histidine kinase</fullName>
        <ecNumber evidence="2">2.7.13.3</ecNumber>
    </recommendedName>
</protein>
<keyword evidence="9" id="KW-1185">Reference proteome</keyword>
<feature type="domain" description="Histidine kinase" evidence="6">
    <location>
        <begin position="413"/>
        <end position="614"/>
    </location>
</feature>
<evidence type="ECO:0000259" key="6">
    <source>
        <dbReference type="PROSITE" id="PS50109"/>
    </source>
</evidence>
<feature type="domain" description="PAS" evidence="7">
    <location>
        <begin position="7"/>
        <end position="45"/>
    </location>
</feature>
<dbReference type="AlphaFoldDB" id="A0A7D5KB94"/>
<dbReference type="InterPro" id="IPR000014">
    <property type="entry name" value="PAS"/>
</dbReference>
<dbReference type="EMBL" id="CP058601">
    <property type="protein sequence ID" value="QLG47636.1"/>
    <property type="molecule type" value="Genomic_DNA"/>
</dbReference>
<name>A0A7D5KB94_9EURY</name>
<dbReference type="GO" id="GO:0004673">
    <property type="term" value="F:protein histidine kinase activity"/>
    <property type="evidence" value="ECO:0007669"/>
    <property type="project" value="UniProtKB-EC"/>
</dbReference>
<dbReference type="GO" id="GO:0007234">
    <property type="term" value="P:osmosensory signaling via phosphorelay pathway"/>
    <property type="evidence" value="ECO:0007669"/>
    <property type="project" value="TreeGrafter"/>
</dbReference>
<dbReference type="Gene3D" id="3.30.565.10">
    <property type="entry name" value="Histidine kinase-like ATPase, C-terminal domain"/>
    <property type="match status" value="1"/>
</dbReference>
<evidence type="ECO:0000256" key="3">
    <source>
        <dbReference type="ARBA" id="ARBA00022679"/>
    </source>
</evidence>
<comment type="catalytic activity">
    <reaction evidence="1">
        <text>ATP + protein L-histidine = ADP + protein N-phospho-L-histidine.</text>
        <dbReference type="EC" id="2.7.13.3"/>
    </reaction>
</comment>
<gene>
    <name evidence="8" type="ORF">HYG82_01640</name>
</gene>
<evidence type="ECO:0000313" key="9">
    <source>
        <dbReference type="Proteomes" id="UP000509241"/>
    </source>
</evidence>
<reference evidence="8 9" key="1">
    <citation type="submission" date="2020-07" db="EMBL/GenBank/DDBJ databases">
        <authorList>
            <person name="Cui H."/>
        </authorList>
    </citation>
    <scope>NUCLEOTIDE SEQUENCE [LARGE SCALE GENOMIC DNA]</scope>
    <source>
        <strain evidence="8 9">YPL8</strain>
    </source>
</reference>
<dbReference type="SMART" id="SM00091">
    <property type="entry name" value="PAS"/>
    <property type="match status" value="2"/>
</dbReference>
<feature type="domain" description="PAS" evidence="7">
    <location>
        <begin position="113"/>
        <end position="158"/>
    </location>
</feature>
<dbReference type="GO" id="GO:0000156">
    <property type="term" value="F:phosphorelay response regulator activity"/>
    <property type="evidence" value="ECO:0007669"/>
    <property type="project" value="TreeGrafter"/>
</dbReference>
<dbReference type="InterPro" id="IPR035965">
    <property type="entry name" value="PAS-like_dom_sf"/>
</dbReference>
<keyword evidence="3" id="KW-0808">Transferase</keyword>
<dbReference type="SUPFAM" id="SSF55874">
    <property type="entry name" value="ATPase domain of HSP90 chaperone/DNA topoisomerase II/histidine kinase"/>
    <property type="match status" value="1"/>
</dbReference>
<dbReference type="SMART" id="SM00065">
    <property type="entry name" value="GAF"/>
    <property type="match status" value="1"/>
</dbReference>
<dbReference type="OrthoDB" id="8127at2157"/>
<keyword evidence="5" id="KW-0472">Membrane</keyword>
<sequence length="619" mass="68532">MTRSLPIVDRVTDAFFALDTSFRFTYLNERAETLLKRDRGELIGRVMWDEFPQTVETQFPDGFHRAMDSQVPVSFEIYHTSLETWFEAKAYPSSTGLSVYMRDVSERRAQETTLAQHAAVVEAIRDAVITLDRNREIVSINGATESIIGGTQSTLVGEHIETLTEQAGIADEHAVEIGRAITDVDVGNADRRQLELPYTGPDGTDRMGEFRFVPIEDTVATVAAVIRDVTDQHEYDRVVTSLHEVTRWLLESDDPEEICAIAVHAGSDLLDLPISGVWLLEEEHGYLEPVAGTAGAHDRFGGLPRFNPREGLVWDVFEAGTVELFDDLQSVDGLYNPDTPLRSEIIAPIGTHGVLMTGALEPHSFDETDVDLISTLVENTRAALERADNERVLRDRTAELERQTERLEAVAEVLSSDLQRQLSAVANALENEQVGEWEFPLAEDTVETTLDRAEQLVDDIREFARNATAVGTRSRLRLESAIEDAVHESRLTEDAIVVDASATLRADPDRFIHLLETAFDSAVARATDEVTIQIGLVGFENGVGRGIFVLDDAEEIPPNAHDQVLDPTADDNTAIDGLGLAIVRAIAEAHDWECTVTNGTNGGTRIEIRNITTLERRLE</sequence>
<dbReference type="InterPro" id="IPR029016">
    <property type="entry name" value="GAF-like_dom_sf"/>
</dbReference>
<dbReference type="InterPro" id="IPR013656">
    <property type="entry name" value="PAS_4"/>
</dbReference>
<dbReference type="PANTHER" id="PTHR42878:SF14">
    <property type="entry name" value="OSMOLARITY TWO-COMPONENT SYSTEM PROTEIN SSK1"/>
    <property type="match status" value="1"/>
</dbReference>
<evidence type="ECO:0000256" key="4">
    <source>
        <dbReference type="ARBA" id="ARBA00022777"/>
    </source>
</evidence>
<dbReference type="InterPro" id="IPR005467">
    <property type="entry name" value="His_kinase_dom"/>
</dbReference>
<dbReference type="Pfam" id="PF02518">
    <property type="entry name" value="HATPase_c"/>
    <property type="match status" value="1"/>
</dbReference>
<evidence type="ECO:0000256" key="1">
    <source>
        <dbReference type="ARBA" id="ARBA00000085"/>
    </source>
</evidence>
<dbReference type="InterPro" id="IPR003594">
    <property type="entry name" value="HATPase_dom"/>
</dbReference>
<dbReference type="Pfam" id="PF08448">
    <property type="entry name" value="PAS_4"/>
    <property type="match status" value="2"/>
</dbReference>
<evidence type="ECO:0000256" key="2">
    <source>
        <dbReference type="ARBA" id="ARBA00012438"/>
    </source>
</evidence>
<evidence type="ECO:0000256" key="5">
    <source>
        <dbReference type="ARBA" id="ARBA00023136"/>
    </source>
</evidence>
<evidence type="ECO:0000259" key="7">
    <source>
        <dbReference type="PROSITE" id="PS50112"/>
    </source>
</evidence>
<keyword evidence="4" id="KW-0418">Kinase</keyword>
<dbReference type="InterPro" id="IPR050351">
    <property type="entry name" value="BphY/WalK/GraS-like"/>
</dbReference>
<dbReference type="PANTHER" id="PTHR42878">
    <property type="entry name" value="TWO-COMPONENT HISTIDINE KINASE"/>
    <property type="match status" value="1"/>
</dbReference>
<dbReference type="InterPro" id="IPR036890">
    <property type="entry name" value="HATPase_C_sf"/>
</dbReference>
<dbReference type="Proteomes" id="UP000509241">
    <property type="component" value="Chromosome"/>
</dbReference>
<dbReference type="NCBIfam" id="TIGR00229">
    <property type="entry name" value="sensory_box"/>
    <property type="match status" value="1"/>
</dbReference>
<dbReference type="SUPFAM" id="SSF55781">
    <property type="entry name" value="GAF domain-like"/>
    <property type="match status" value="1"/>
</dbReference>
<evidence type="ECO:0000313" key="8">
    <source>
        <dbReference type="EMBL" id="QLG47636.1"/>
    </source>
</evidence>
<dbReference type="CDD" id="cd00130">
    <property type="entry name" value="PAS"/>
    <property type="match status" value="1"/>
</dbReference>
<dbReference type="KEGG" id="haly:HYG82_01640"/>
<proteinExistence type="predicted"/>
<dbReference type="RefSeq" id="WP_179259378.1">
    <property type="nucleotide sequence ID" value="NZ_CP058601.1"/>
</dbReference>
<dbReference type="Pfam" id="PF13185">
    <property type="entry name" value="GAF_2"/>
    <property type="match status" value="1"/>
</dbReference>
<dbReference type="SMART" id="SM00387">
    <property type="entry name" value="HATPase_c"/>
    <property type="match status" value="1"/>
</dbReference>
<dbReference type="GeneID" id="56031953"/>
<dbReference type="GO" id="GO:0030295">
    <property type="term" value="F:protein kinase activator activity"/>
    <property type="evidence" value="ECO:0007669"/>
    <property type="project" value="TreeGrafter"/>
</dbReference>
<dbReference type="PROSITE" id="PS50112">
    <property type="entry name" value="PAS"/>
    <property type="match status" value="2"/>
</dbReference>